<name>A0A0J1HEM7_9GAMM</name>
<keyword evidence="4" id="KW-1185">Reference proteome</keyword>
<dbReference type="InterPro" id="IPR020845">
    <property type="entry name" value="AMP-binding_CS"/>
</dbReference>
<accession>A0A0J1HEM7</accession>
<evidence type="ECO:0000313" key="4">
    <source>
        <dbReference type="Proteomes" id="UP000035909"/>
    </source>
</evidence>
<organism evidence="3 4">
    <name type="scientific">Photobacterium ganghwense</name>
    <dbReference type="NCBI Taxonomy" id="320778"/>
    <lineage>
        <taxon>Bacteria</taxon>
        <taxon>Pseudomonadati</taxon>
        <taxon>Pseudomonadota</taxon>
        <taxon>Gammaproteobacteria</taxon>
        <taxon>Vibrionales</taxon>
        <taxon>Vibrionaceae</taxon>
        <taxon>Photobacterium</taxon>
    </lineage>
</organism>
<dbReference type="InterPro" id="IPR042099">
    <property type="entry name" value="ANL_N_sf"/>
</dbReference>
<dbReference type="Pfam" id="PF00501">
    <property type="entry name" value="AMP-binding"/>
    <property type="match status" value="1"/>
</dbReference>
<protein>
    <recommendedName>
        <fullName evidence="5">AMP-dependent synthetase/ligase domain-containing protein</fullName>
    </recommendedName>
</protein>
<dbReference type="Proteomes" id="UP000035909">
    <property type="component" value="Unassembled WGS sequence"/>
</dbReference>
<dbReference type="InterPro" id="IPR025110">
    <property type="entry name" value="AMP-bd_C"/>
</dbReference>
<dbReference type="InterPro" id="IPR045851">
    <property type="entry name" value="AMP-bd_C_sf"/>
</dbReference>
<evidence type="ECO:0000259" key="1">
    <source>
        <dbReference type="Pfam" id="PF00501"/>
    </source>
</evidence>
<sequence length="551" mass="60652">MGTERPRTLRVASGIQGTKQWKDYCCDVGYWQRVLRQRSEQRWALCFDDSYWLAVAFMAAACAGKVLVLPGNIRPGALAELADQFDGVLSDTELIVGSASVPLLVVCGLNTTTEQDVRTEREDTLLSPVALLPSLSAERPELFEPLALSDISLILFTSGSSGAPKPVYKTLDLLDAEIQGLEACWGAMFDEHDALSPEAGRQGGSGDSKGALLITSTVSHQHIYGLLFRVLWPLCTGRCFARTNWLYPEQVIQNASPDAVLITSPALLKRLTTASAQSYRGIFSSGGPLSVEVSRRVAKLLGLPPIEIYGSTETGGIAHRQQVVAQQAFIQQAITQPPLTQKVPTQKALTQNSTQSAESATVQTDENEQAWQLFPGLEARLSPQQCLMLRSPYLPSSDWYVTQDACELRPEGKFHLKGRVDRVVKIEEKRISLPEVEGRLSQHRWIADAAVIEDKQYQRAQLAAVLTLSPDGLAAFERLGKGPFAVSLRQAMREWVEPVGIPRRFRFVEAIPVNAQGKRQWSELVSLFSATDGLRPAVSNDKDEPMRKGKQ</sequence>
<dbReference type="Gene3D" id="3.40.50.12780">
    <property type="entry name" value="N-terminal domain of ligase-like"/>
    <property type="match status" value="1"/>
</dbReference>
<dbReference type="InterPro" id="IPR000873">
    <property type="entry name" value="AMP-dep_synth/lig_dom"/>
</dbReference>
<feature type="domain" description="AMP-dependent synthetase/ligase" evidence="1">
    <location>
        <begin position="38"/>
        <end position="320"/>
    </location>
</feature>
<dbReference type="AlphaFoldDB" id="A0A0J1HEM7"/>
<dbReference type="Pfam" id="PF13193">
    <property type="entry name" value="AMP-binding_C"/>
    <property type="match status" value="1"/>
</dbReference>
<evidence type="ECO:0008006" key="5">
    <source>
        <dbReference type="Google" id="ProtNLM"/>
    </source>
</evidence>
<dbReference type="PROSITE" id="PS00455">
    <property type="entry name" value="AMP_BINDING"/>
    <property type="match status" value="1"/>
</dbReference>
<dbReference type="PANTHER" id="PTHR43767">
    <property type="entry name" value="LONG-CHAIN-FATTY-ACID--COA LIGASE"/>
    <property type="match status" value="1"/>
</dbReference>
<dbReference type="SUPFAM" id="SSF56801">
    <property type="entry name" value="Acetyl-CoA synthetase-like"/>
    <property type="match status" value="1"/>
</dbReference>
<feature type="domain" description="AMP-binding enzyme C-terminal" evidence="2">
    <location>
        <begin position="435"/>
        <end position="518"/>
    </location>
</feature>
<reference evidence="3 4" key="1">
    <citation type="submission" date="2015-05" db="EMBL/GenBank/DDBJ databases">
        <title>Photobacterium galathea sp. nov.</title>
        <authorList>
            <person name="Machado H."/>
            <person name="Gram L."/>
        </authorList>
    </citation>
    <scope>NUCLEOTIDE SEQUENCE [LARGE SCALE GENOMIC DNA]</scope>
    <source>
        <strain evidence="3 4">DSM 22954</strain>
    </source>
</reference>
<evidence type="ECO:0000313" key="3">
    <source>
        <dbReference type="EMBL" id="KLV10068.1"/>
    </source>
</evidence>
<evidence type="ECO:0000259" key="2">
    <source>
        <dbReference type="Pfam" id="PF13193"/>
    </source>
</evidence>
<dbReference type="PANTHER" id="PTHR43767:SF10">
    <property type="entry name" value="SURFACTIN SYNTHASE SUBUNIT 1"/>
    <property type="match status" value="1"/>
</dbReference>
<gene>
    <name evidence="3" type="ORF">ABT57_09825</name>
</gene>
<dbReference type="GO" id="GO:0016877">
    <property type="term" value="F:ligase activity, forming carbon-sulfur bonds"/>
    <property type="evidence" value="ECO:0007669"/>
    <property type="project" value="UniProtKB-ARBA"/>
</dbReference>
<dbReference type="InterPro" id="IPR050237">
    <property type="entry name" value="ATP-dep_AMP-bd_enzyme"/>
</dbReference>
<dbReference type="PATRIC" id="fig|320778.3.peg.2143"/>
<proteinExistence type="predicted"/>
<comment type="caution">
    <text evidence="3">The sequence shown here is derived from an EMBL/GenBank/DDBJ whole genome shotgun (WGS) entry which is preliminary data.</text>
</comment>
<dbReference type="EMBL" id="LDOU01000007">
    <property type="protein sequence ID" value="KLV10068.1"/>
    <property type="molecule type" value="Genomic_DNA"/>
</dbReference>
<dbReference type="STRING" id="320778.ABT57_09825"/>
<dbReference type="Gene3D" id="3.30.300.30">
    <property type="match status" value="1"/>
</dbReference>